<evidence type="ECO:0000313" key="7">
    <source>
        <dbReference type="EMBL" id="PTB70307.1"/>
    </source>
</evidence>
<dbReference type="PANTHER" id="PTHR47338">
    <property type="entry name" value="ZN(II)2CYS6 TRANSCRIPTION FACTOR (EUROFUNG)-RELATED"/>
    <property type="match status" value="1"/>
</dbReference>
<dbReference type="GO" id="GO:0008270">
    <property type="term" value="F:zinc ion binding"/>
    <property type="evidence" value="ECO:0007669"/>
    <property type="project" value="InterPro"/>
</dbReference>
<keyword evidence="5" id="KW-0539">Nucleus</keyword>
<dbReference type="OrthoDB" id="39175at2759"/>
<dbReference type="Proteomes" id="UP000241546">
    <property type="component" value="Unassembled WGS sequence"/>
</dbReference>
<dbReference type="GeneID" id="36602824"/>
<evidence type="ECO:0000256" key="5">
    <source>
        <dbReference type="ARBA" id="ARBA00023242"/>
    </source>
</evidence>
<dbReference type="RefSeq" id="XP_024753627.1">
    <property type="nucleotide sequence ID" value="XM_024894706.1"/>
</dbReference>
<evidence type="ECO:0000256" key="2">
    <source>
        <dbReference type="ARBA" id="ARBA00022723"/>
    </source>
</evidence>
<reference evidence="8" key="1">
    <citation type="submission" date="2016-07" db="EMBL/GenBank/DDBJ databases">
        <title>Multiple horizontal gene transfer events from other fungi enriched the ability of initially mycotrophic Trichoderma (Ascomycota) to feed on dead plant biomass.</title>
        <authorList>
            <consortium name="DOE Joint Genome Institute"/>
            <person name="Atanasova L."/>
            <person name="Chenthamara K."/>
            <person name="Zhang J."/>
            <person name="Grujic M."/>
            <person name="Henrissat B."/>
            <person name="Kuo A."/>
            <person name="Aerts A."/>
            <person name="Salamov A."/>
            <person name="Lipzen A."/>
            <person name="Labutti K."/>
            <person name="Barry K."/>
            <person name="Miao Y."/>
            <person name="Rahimi M.J."/>
            <person name="Shen Q."/>
            <person name="Grigoriev I.V."/>
            <person name="Kubicek C.P."/>
            <person name="Druzhinina I.S."/>
        </authorList>
    </citation>
    <scope>NUCLEOTIDE SEQUENCE [LARGE SCALE GENOMIC DNA]</scope>
    <source>
        <strain evidence="8">TUCIM 6016</strain>
    </source>
</reference>
<sequence length="459" mass="51564">MPPERLFENKAPKACRHCRLHKRRCDKKLPSCSTCSSKWNRCEYDDNSPIETVEPETELKWSEPLAVSRFLCGLELTSAGEKQLLWTACQTEGIPWGPEFNSRTLMGLVKDIFSYGGTTTEQVAAEYFAKVHEWIPIVNEAWITAELKSISLQGYARPRDDALALLLLCMGMVNHHCRHPNHSPHSTLYRTTRRLFTLVDTANASHLLAKLQAGLLLTTYECGHGMAVEASSTLATAIVLSCPNGEVALLIPTRGLLPEDVIPFVTQVEYAVMNTETKFQARVYAALCIGEAITAGHDDPDASACAAVEKLLHHLVRQHAETTDNKDIYPVCEGMAMALSAVVSLYKERIRKFRSTADAKLDIDIKFAYNIAFEMCRVEGALIKKRKGSHAHRLCFSGLGCLYRAAVDLDEICPNGSAPEDFKQLRENLKWFSRHWSVGERLLWRSTCNWRERVLPPPF</sequence>
<comment type="subcellular location">
    <subcellularLocation>
        <location evidence="1">Nucleus</location>
    </subcellularLocation>
</comment>
<dbReference type="GO" id="GO:0005634">
    <property type="term" value="C:nucleus"/>
    <property type="evidence" value="ECO:0007669"/>
    <property type="project" value="UniProtKB-SubCell"/>
</dbReference>
<dbReference type="CDD" id="cd12148">
    <property type="entry name" value="fungal_TF_MHR"/>
    <property type="match status" value="1"/>
</dbReference>
<evidence type="ECO:0000313" key="8">
    <source>
        <dbReference type="Proteomes" id="UP000241546"/>
    </source>
</evidence>
<keyword evidence="2" id="KW-0479">Metal-binding</keyword>
<dbReference type="SMART" id="SM00066">
    <property type="entry name" value="GAL4"/>
    <property type="match status" value="1"/>
</dbReference>
<dbReference type="SUPFAM" id="SSF57701">
    <property type="entry name" value="Zn2/Cys6 DNA-binding domain"/>
    <property type="match status" value="1"/>
</dbReference>
<dbReference type="CDD" id="cd00067">
    <property type="entry name" value="GAL4"/>
    <property type="match status" value="1"/>
</dbReference>
<keyword evidence="8" id="KW-1185">Reference proteome</keyword>
<keyword evidence="3" id="KW-0805">Transcription regulation</keyword>
<dbReference type="InterPro" id="IPR036864">
    <property type="entry name" value="Zn2-C6_fun-type_DNA-bd_sf"/>
</dbReference>
<evidence type="ECO:0000259" key="6">
    <source>
        <dbReference type="PROSITE" id="PS50048"/>
    </source>
</evidence>
<accession>A0A2T4BLX0</accession>
<dbReference type="EMBL" id="KZ680207">
    <property type="protein sequence ID" value="PTB70307.1"/>
    <property type="molecule type" value="Genomic_DNA"/>
</dbReference>
<dbReference type="PROSITE" id="PS50048">
    <property type="entry name" value="ZN2_CY6_FUNGAL_2"/>
    <property type="match status" value="1"/>
</dbReference>
<keyword evidence="4" id="KW-0804">Transcription</keyword>
<evidence type="ECO:0000256" key="1">
    <source>
        <dbReference type="ARBA" id="ARBA00004123"/>
    </source>
</evidence>
<proteinExistence type="predicted"/>
<protein>
    <recommendedName>
        <fullName evidence="6">Zn(2)-C6 fungal-type domain-containing protein</fullName>
    </recommendedName>
</protein>
<dbReference type="AlphaFoldDB" id="A0A2T4BLX0"/>
<evidence type="ECO:0000256" key="4">
    <source>
        <dbReference type="ARBA" id="ARBA00023163"/>
    </source>
</evidence>
<evidence type="ECO:0000256" key="3">
    <source>
        <dbReference type="ARBA" id="ARBA00023015"/>
    </source>
</evidence>
<dbReference type="Gene3D" id="4.10.240.10">
    <property type="entry name" value="Zn(2)-C6 fungal-type DNA-binding domain"/>
    <property type="match status" value="1"/>
</dbReference>
<organism evidence="7 8">
    <name type="scientific">Trichoderma citrinoviride</name>
    <dbReference type="NCBI Taxonomy" id="58853"/>
    <lineage>
        <taxon>Eukaryota</taxon>
        <taxon>Fungi</taxon>
        <taxon>Dikarya</taxon>
        <taxon>Ascomycota</taxon>
        <taxon>Pezizomycotina</taxon>
        <taxon>Sordariomycetes</taxon>
        <taxon>Hypocreomycetidae</taxon>
        <taxon>Hypocreales</taxon>
        <taxon>Hypocreaceae</taxon>
        <taxon>Trichoderma</taxon>
    </lineage>
</organism>
<dbReference type="GO" id="GO:0000981">
    <property type="term" value="F:DNA-binding transcription factor activity, RNA polymerase II-specific"/>
    <property type="evidence" value="ECO:0007669"/>
    <property type="project" value="InterPro"/>
</dbReference>
<name>A0A2T4BLX0_9HYPO</name>
<dbReference type="PROSITE" id="PS00463">
    <property type="entry name" value="ZN2_CY6_FUNGAL_1"/>
    <property type="match status" value="1"/>
</dbReference>
<dbReference type="InterPro" id="IPR050815">
    <property type="entry name" value="TF_fung"/>
</dbReference>
<dbReference type="PANTHER" id="PTHR47338:SF20">
    <property type="entry name" value="ZN(II)2CYS6 TRANSCRIPTION FACTOR (EUROFUNG)"/>
    <property type="match status" value="1"/>
</dbReference>
<dbReference type="Pfam" id="PF00172">
    <property type="entry name" value="Zn_clus"/>
    <property type="match status" value="1"/>
</dbReference>
<dbReference type="InterPro" id="IPR001138">
    <property type="entry name" value="Zn2Cys6_DnaBD"/>
</dbReference>
<feature type="domain" description="Zn(2)-C6 fungal-type" evidence="6">
    <location>
        <begin position="14"/>
        <end position="44"/>
    </location>
</feature>
<gene>
    <name evidence="7" type="ORF">BBK36DRAFT_1164856</name>
</gene>